<dbReference type="AlphaFoldDB" id="A0A0A9BVK3"/>
<proteinExistence type="predicted"/>
<reference evidence="1" key="1">
    <citation type="submission" date="2014-09" db="EMBL/GenBank/DDBJ databases">
        <authorList>
            <person name="Magalhaes I.L.F."/>
            <person name="Oliveira U."/>
            <person name="Santos F.R."/>
            <person name="Vidigal T.H.D.A."/>
            <person name="Brescovit A.D."/>
            <person name="Santos A.J."/>
        </authorList>
    </citation>
    <scope>NUCLEOTIDE SEQUENCE</scope>
    <source>
        <tissue evidence="1">Shoot tissue taken approximately 20 cm above the soil surface</tissue>
    </source>
</reference>
<name>A0A0A9BVK3_ARUDO</name>
<protein>
    <submittedName>
        <fullName evidence="1">Uncharacterized protein</fullName>
    </submittedName>
</protein>
<sequence>MKSLRCQVAAFRSQRCIHYRKDDRQ</sequence>
<evidence type="ECO:0000313" key="1">
    <source>
        <dbReference type="EMBL" id="JAD67346.1"/>
    </source>
</evidence>
<organism evidence="1">
    <name type="scientific">Arundo donax</name>
    <name type="common">Giant reed</name>
    <name type="synonym">Donax arundinaceus</name>
    <dbReference type="NCBI Taxonomy" id="35708"/>
    <lineage>
        <taxon>Eukaryota</taxon>
        <taxon>Viridiplantae</taxon>
        <taxon>Streptophyta</taxon>
        <taxon>Embryophyta</taxon>
        <taxon>Tracheophyta</taxon>
        <taxon>Spermatophyta</taxon>
        <taxon>Magnoliopsida</taxon>
        <taxon>Liliopsida</taxon>
        <taxon>Poales</taxon>
        <taxon>Poaceae</taxon>
        <taxon>PACMAD clade</taxon>
        <taxon>Arundinoideae</taxon>
        <taxon>Arundineae</taxon>
        <taxon>Arundo</taxon>
    </lineage>
</organism>
<reference evidence="1" key="2">
    <citation type="journal article" date="2015" name="Data Brief">
        <title>Shoot transcriptome of the giant reed, Arundo donax.</title>
        <authorList>
            <person name="Barrero R.A."/>
            <person name="Guerrero F.D."/>
            <person name="Moolhuijzen P."/>
            <person name="Goolsby J.A."/>
            <person name="Tidwell J."/>
            <person name="Bellgard S.E."/>
            <person name="Bellgard M.I."/>
        </authorList>
    </citation>
    <scope>NUCLEOTIDE SEQUENCE</scope>
    <source>
        <tissue evidence="1">Shoot tissue taken approximately 20 cm above the soil surface</tissue>
    </source>
</reference>
<dbReference type="EMBL" id="GBRH01230549">
    <property type="protein sequence ID" value="JAD67346.1"/>
    <property type="molecule type" value="Transcribed_RNA"/>
</dbReference>
<accession>A0A0A9BVK3</accession>